<reference evidence="1" key="1">
    <citation type="submission" date="2020-06" db="EMBL/GenBank/DDBJ databases">
        <title>WGS assembly of Ceratodon purpureus strain R40.</title>
        <authorList>
            <person name="Carey S.B."/>
            <person name="Jenkins J."/>
            <person name="Shu S."/>
            <person name="Lovell J.T."/>
            <person name="Sreedasyam A."/>
            <person name="Maumus F."/>
            <person name="Tiley G.P."/>
            <person name="Fernandez-Pozo N."/>
            <person name="Barry K."/>
            <person name="Chen C."/>
            <person name="Wang M."/>
            <person name="Lipzen A."/>
            <person name="Daum C."/>
            <person name="Saski C.A."/>
            <person name="Payton A.C."/>
            <person name="Mcbreen J.C."/>
            <person name="Conrad R.E."/>
            <person name="Kollar L.M."/>
            <person name="Olsson S."/>
            <person name="Huttunen S."/>
            <person name="Landis J.B."/>
            <person name="Wickett N.J."/>
            <person name="Johnson M.G."/>
            <person name="Rensing S.A."/>
            <person name="Grimwood J."/>
            <person name="Schmutz J."/>
            <person name="Mcdaniel S.F."/>
        </authorList>
    </citation>
    <scope>NUCLEOTIDE SEQUENCE</scope>
    <source>
        <strain evidence="1">R40</strain>
    </source>
</reference>
<evidence type="ECO:0000313" key="1">
    <source>
        <dbReference type="EMBL" id="KAG0571516.1"/>
    </source>
</evidence>
<protein>
    <submittedName>
        <fullName evidence="1">Uncharacterized protein</fullName>
    </submittedName>
</protein>
<comment type="caution">
    <text evidence="1">The sequence shown here is derived from an EMBL/GenBank/DDBJ whole genome shotgun (WGS) entry which is preliminary data.</text>
</comment>
<evidence type="ECO:0000313" key="2">
    <source>
        <dbReference type="Proteomes" id="UP000822688"/>
    </source>
</evidence>
<dbReference type="EMBL" id="CM026426">
    <property type="protein sequence ID" value="KAG0571516.1"/>
    <property type="molecule type" value="Genomic_DNA"/>
</dbReference>
<dbReference type="Proteomes" id="UP000822688">
    <property type="component" value="Chromosome V"/>
</dbReference>
<sequence length="80" mass="9351">MTVIRRNEYSDYLCKSTVTSENGKIDRSGLCHTKFTLKTTYRLSSVMNNQSEAKTTEGRYTSQNYFSYPYSSPQTDLRNW</sequence>
<accession>A0A8T0HL23</accession>
<organism evidence="1 2">
    <name type="scientific">Ceratodon purpureus</name>
    <name type="common">Fire moss</name>
    <name type="synonym">Dicranum purpureum</name>
    <dbReference type="NCBI Taxonomy" id="3225"/>
    <lineage>
        <taxon>Eukaryota</taxon>
        <taxon>Viridiplantae</taxon>
        <taxon>Streptophyta</taxon>
        <taxon>Embryophyta</taxon>
        <taxon>Bryophyta</taxon>
        <taxon>Bryophytina</taxon>
        <taxon>Bryopsida</taxon>
        <taxon>Dicranidae</taxon>
        <taxon>Pseudoditrichales</taxon>
        <taxon>Ditrichaceae</taxon>
        <taxon>Ceratodon</taxon>
    </lineage>
</organism>
<proteinExistence type="predicted"/>
<keyword evidence="2" id="KW-1185">Reference proteome</keyword>
<name>A0A8T0HL23_CERPU</name>
<dbReference type="AlphaFoldDB" id="A0A8T0HL23"/>
<gene>
    <name evidence="1" type="ORF">KC19_VG017900</name>
</gene>